<feature type="binding site" description="axial binding residue" evidence="14">
    <location>
        <position position="409"/>
    </location>
    <ligand>
        <name>heme</name>
        <dbReference type="ChEBI" id="CHEBI:30413"/>
    </ligand>
    <ligandPart>
        <name>Fe</name>
        <dbReference type="ChEBI" id="CHEBI:18248"/>
    </ligandPart>
</feature>
<reference evidence="17" key="1">
    <citation type="submission" date="2020-11" db="EMBL/GenBank/DDBJ databases">
        <authorList>
            <person name="Tran Van P."/>
        </authorList>
    </citation>
    <scope>NUCLEOTIDE SEQUENCE</scope>
</reference>
<dbReference type="SUPFAM" id="SSF48264">
    <property type="entry name" value="Cytochrome P450"/>
    <property type="match status" value="2"/>
</dbReference>
<keyword evidence="9" id="KW-0492">Microsome</keyword>
<dbReference type="GO" id="GO:0020037">
    <property type="term" value="F:heme binding"/>
    <property type="evidence" value="ECO:0007669"/>
    <property type="project" value="InterPro"/>
</dbReference>
<evidence type="ECO:0000256" key="9">
    <source>
        <dbReference type="ARBA" id="ARBA00022848"/>
    </source>
</evidence>
<keyword evidence="11 14" id="KW-0408">Iron</keyword>
<dbReference type="GO" id="GO:0004497">
    <property type="term" value="F:monooxygenase activity"/>
    <property type="evidence" value="ECO:0007669"/>
    <property type="project" value="UniProtKB-KW"/>
</dbReference>
<evidence type="ECO:0000256" key="12">
    <source>
        <dbReference type="ARBA" id="ARBA00023033"/>
    </source>
</evidence>
<evidence type="ECO:0000256" key="5">
    <source>
        <dbReference type="ARBA" id="ARBA00010617"/>
    </source>
</evidence>
<comment type="function">
    <text evidence="2">May be involved in the metabolism of insect hormones and in the breakdown of synthetic insecticides.</text>
</comment>
<evidence type="ECO:0000256" key="14">
    <source>
        <dbReference type="PIRSR" id="PIRSR602403-1"/>
    </source>
</evidence>
<evidence type="ECO:0000256" key="3">
    <source>
        <dbReference type="ARBA" id="ARBA00004174"/>
    </source>
</evidence>
<keyword evidence="7 14" id="KW-0479">Metal-binding</keyword>
<evidence type="ECO:0000256" key="8">
    <source>
        <dbReference type="ARBA" id="ARBA00022824"/>
    </source>
</evidence>
<feature type="non-terminal residue" evidence="17">
    <location>
        <position position="1"/>
    </location>
</feature>
<dbReference type="InterPro" id="IPR036396">
    <property type="entry name" value="Cyt_P450_sf"/>
</dbReference>
<dbReference type="PANTHER" id="PTHR24292">
    <property type="entry name" value="CYTOCHROME P450"/>
    <property type="match status" value="1"/>
</dbReference>
<evidence type="ECO:0000256" key="10">
    <source>
        <dbReference type="ARBA" id="ARBA00023002"/>
    </source>
</evidence>
<evidence type="ECO:0000256" key="4">
    <source>
        <dbReference type="ARBA" id="ARBA00004406"/>
    </source>
</evidence>
<evidence type="ECO:0000256" key="16">
    <source>
        <dbReference type="SAM" id="MobiDB-lite"/>
    </source>
</evidence>
<dbReference type="Pfam" id="PF00067">
    <property type="entry name" value="p450"/>
    <property type="match status" value="2"/>
</dbReference>
<dbReference type="InterPro" id="IPR017972">
    <property type="entry name" value="Cyt_P450_CS"/>
</dbReference>
<dbReference type="GO" id="GO:0005789">
    <property type="term" value="C:endoplasmic reticulum membrane"/>
    <property type="evidence" value="ECO:0007669"/>
    <property type="project" value="UniProtKB-SubCell"/>
</dbReference>
<dbReference type="OrthoDB" id="6428965at2759"/>
<dbReference type="PANTHER" id="PTHR24292:SF54">
    <property type="entry name" value="CYP9F3-RELATED"/>
    <property type="match status" value="1"/>
</dbReference>
<comment type="similarity">
    <text evidence="5 15">Belongs to the cytochrome P450 family.</text>
</comment>
<evidence type="ECO:0000256" key="2">
    <source>
        <dbReference type="ARBA" id="ARBA00003690"/>
    </source>
</evidence>
<keyword evidence="10 15" id="KW-0560">Oxidoreductase</keyword>
<dbReference type="GO" id="GO:0005506">
    <property type="term" value="F:iron ion binding"/>
    <property type="evidence" value="ECO:0007669"/>
    <property type="project" value="InterPro"/>
</dbReference>
<protein>
    <recommendedName>
        <fullName evidence="19">Cytochrome P450</fullName>
    </recommendedName>
</protein>
<keyword evidence="12 15" id="KW-0503">Monooxygenase</keyword>
<evidence type="ECO:0000256" key="15">
    <source>
        <dbReference type="RuleBase" id="RU000461"/>
    </source>
</evidence>
<evidence type="ECO:0000256" key="13">
    <source>
        <dbReference type="ARBA" id="ARBA00023136"/>
    </source>
</evidence>
<evidence type="ECO:0000256" key="6">
    <source>
        <dbReference type="ARBA" id="ARBA00022617"/>
    </source>
</evidence>
<sequence>MGRIPVLTITDPELIKLILVKDFHVFVDRNVVWTPKIAIRNRNLNQLIGDDWKRVRSIVTPIFSPKKLHVMYPQIRQCLTSFMSYLDVLAENRQELDILDAFTKFSLDVNATTIYATKLDLYKSSTDGNTTSEHPFVLQARDKLVIKAWKEMASLVLPKFFLKWIGIEDTKTNYFFEDYIRHILKERRDNPGKKHNDFVQLLMDAEVIDRKTGDDSATTQDDKDNSEIHHVNQGEESLAVERKVMDIKIRDKRLTEEEIVAQGFLFMTTGFAGTALALAYTAYEFALNPDCQRRLRDEITVAISATTDEIAYDVLARLPYLDAVVSETMRKHVTFISLFRYPSVDYRLGDTGITLKAGQQIEIPHYAIHLSDEYYPDPFKFDPDRFMPENKHLIKPYTYLPFGGGPRNCVGMRFALLQIKICLAHMVLKYQFFKTPKTDVPLQYQRSIKMMFPKRLEKDGVNNIPKFCSQIDWNRSSKANKFFEDYIRHLLKDRRDNPGNKHQDFIQLLIDAEVTDRKTGDDSATTQDDKDNSELHHVNQ</sequence>
<dbReference type="PRINTS" id="PR00385">
    <property type="entry name" value="P450"/>
</dbReference>
<proteinExistence type="inferred from homology"/>
<keyword evidence="18" id="KW-1185">Reference proteome</keyword>
<dbReference type="AlphaFoldDB" id="A0A7R9QT85"/>
<evidence type="ECO:0000313" key="17">
    <source>
        <dbReference type="EMBL" id="CAD7657638.1"/>
    </source>
</evidence>
<evidence type="ECO:0008006" key="19">
    <source>
        <dbReference type="Google" id="ProtNLM"/>
    </source>
</evidence>
<dbReference type="PROSITE" id="PS00086">
    <property type="entry name" value="CYTOCHROME_P450"/>
    <property type="match status" value="1"/>
</dbReference>
<evidence type="ECO:0000256" key="1">
    <source>
        <dbReference type="ARBA" id="ARBA00001971"/>
    </source>
</evidence>
<dbReference type="Gene3D" id="1.10.630.10">
    <property type="entry name" value="Cytochrome P450"/>
    <property type="match status" value="1"/>
</dbReference>
<keyword evidence="13" id="KW-0472">Membrane</keyword>
<dbReference type="EMBL" id="OC928220">
    <property type="protein sequence ID" value="CAD7657638.1"/>
    <property type="molecule type" value="Genomic_DNA"/>
</dbReference>
<evidence type="ECO:0000256" key="11">
    <source>
        <dbReference type="ARBA" id="ARBA00023004"/>
    </source>
</evidence>
<dbReference type="EMBL" id="CAJPVJ010013395">
    <property type="protein sequence ID" value="CAG2174824.1"/>
    <property type="molecule type" value="Genomic_DNA"/>
</dbReference>
<name>A0A7R9QT85_9ACAR</name>
<evidence type="ECO:0000313" key="18">
    <source>
        <dbReference type="Proteomes" id="UP000728032"/>
    </source>
</evidence>
<feature type="region of interest" description="Disordered" evidence="16">
    <location>
        <begin position="212"/>
        <end position="232"/>
    </location>
</feature>
<feature type="region of interest" description="Disordered" evidence="16">
    <location>
        <begin position="516"/>
        <end position="540"/>
    </location>
</feature>
<dbReference type="Proteomes" id="UP000728032">
    <property type="component" value="Unassembled WGS sequence"/>
</dbReference>
<dbReference type="GO" id="GO:0016705">
    <property type="term" value="F:oxidoreductase activity, acting on paired donors, with incorporation or reduction of molecular oxygen"/>
    <property type="evidence" value="ECO:0007669"/>
    <property type="project" value="InterPro"/>
</dbReference>
<comment type="subcellular location">
    <subcellularLocation>
        <location evidence="4">Endoplasmic reticulum membrane</location>
        <topology evidence="4">Peripheral membrane protein</topology>
    </subcellularLocation>
    <subcellularLocation>
        <location evidence="3">Microsome membrane</location>
        <topology evidence="3">Peripheral membrane protein</topology>
    </subcellularLocation>
</comment>
<comment type="cofactor">
    <cofactor evidence="1 14">
        <name>heme</name>
        <dbReference type="ChEBI" id="CHEBI:30413"/>
    </cofactor>
</comment>
<dbReference type="InterPro" id="IPR002403">
    <property type="entry name" value="Cyt_P450_E_grp-IV"/>
</dbReference>
<keyword evidence="6 14" id="KW-0349">Heme</keyword>
<dbReference type="InterPro" id="IPR050476">
    <property type="entry name" value="Insect_CytP450_Detox"/>
</dbReference>
<dbReference type="PRINTS" id="PR00465">
    <property type="entry name" value="EP450IV"/>
</dbReference>
<dbReference type="InterPro" id="IPR001128">
    <property type="entry name" value="Cyt_P450"/>
</dbReference>
<evidence type="ECO:0000256" key="7">
    <source>
        <dbReference type="ARBA" id="ARBA00022723"/>
    </source>
</evidence>
<gene>
    <name evidence="17" type="ORF">ONB1V03_LOCUS14264</name>
</gene>
<keyword evidence="8" id="KW-0256">Endoplasmic reticulum</keyword>
<organism evidence="17">
    <name type="scientific">Oppiella nova</name>
    <dbReference type="NCBI Taxonomy" id="334625"/>
    <lineage>
        <taxon>Eukaryota</taxon>
        <taxon>Metazoa</taxon>
        <taxon>Ecdysozoa</taxon>
        <taxon>Arthropoda</taxon>
        <taxon>Chelicerata</taxon>
        <taxon>Arachnida</taxon>
        <taxon>Acari</taxon>
        <taxon>Acariformes</taxon>
        <taxon>Sarcoptiformes</taxon>
        <taxon>Oribatida</taxon>
        <taxon>Brachypylina</taxon>
        <taxon>Oppioidea</taxon>
        <taxon>Oppiidae</taxon>
        <taxon>Oppiella</taxon>
    </lineage>
</organism>
<accession>A0A7R9QT85</accession>